<name>A0ABP9T4B2_9ACTN</name>
<dbReference type="CDD" id="cd06261">
    <property type="entry name" value="TM_PBP2"/>
    <property type="match status" value="1"/>
</dbReference>
<keyword evidence="4 7" id="KW-0812">Transmembrane</keyword>
<evidence type="ECO:0000256" key="1">
    <source>
        <dbReference type="ARBA" id="ARBA00004651"/>
    </source>
</evidence>
<dbReference type="PANTHER" id="PTHR43386:SF25">
    <property type="entry name" value="PEPTIDE ABC TRANSPORTER PERMEASE PROTEIN"/>
    <property type="match status" value="1"/>
</dbReference>
<comment type="similarity">
    <text evidence="7">Belongs to the binding-protein-dependent transport system permease family.</text>
</comment>
<keyword evidence="6 7" id="KW-0472">Membrane</keyword>
<keyword evidence="10" id="KW-1185">Reference proteome</keyword>
<organism evidence="9 10">
    <name type="scientific">Streptomyces thinghirensis</name>
    <dbReference type="NCBI Taxonomy" id="551547"/>
    <lineage>
        <taxon>Bacteria</taxon>
        <taxon>Bacillati</taxon>
        <taxon>Actinomycetota</taxon>
        <taxon>Actinomycetes</taxon>
        <taxon>Kitasatosporales</taxon>
        <taxon>Streptomycetaceae</taxon>
        <taxon>Streptomyces</taxon>
    </lineage>
</organism>
<dbReference type="PANTHER" id="PTHR43386">
    <property type="entry name" value="OLIGOPEPTIDE TRANSPORT SYSTEM PERMEASE PROTEIN APPC"/>
    <property type="match status" value="1"/>
</dbReference>
<feature type="domain" description="ABC transmembrane type-1" evidence="8">
    <location>
        <begin position="84"/>
        <end position="274"/>
    </location>
</feature>
<proteinExistence type="inferred from homology"/>
<comment type="subcellular location">
    <subcellularLocation>
        <location evidence="1 7">Cell membrane</location>
        <topology evidence="1 7">Multi-pass membrane protein</topology>
    </subcellularLocation>
</comment>
<keyword evidence="5 7" id="KW-1133">Transmembrane helix</keyword>
<accession>A0ABP9T4B2</accession>
<sequence length="286" mass="29911">MTLVQAVSRRSKSPAGIRSRDWVLGFAVFLCAAVVLLALIGPLISPHDPLQVDQLNPYASPSPSHPLGTDDLGRDLLSRLLHGARLSTAGPALVVLVAATVGTVVALLAAWFGGGVDTLVTRCLDLVASFPALLMAIVVAAAFGKGFIAPVLALSIAYIPFIARVLRPVFARERNLPYVAAMSIQGISGWKASLFHVLPNVAPLILVQATLIFGSALLDLAALSFLGLGFQPPTPEWGVMASNGQGSVLAGFPQQSIYASSAVAISVVAFNLLGERLSQRFEGKGR</sequence>
<keyword evidence="2 7" id="KW-0813">Transport</keyword>
<feature type="transmembrane region" description="Helical" evidence="7">
    <location>
        <begin position="201"/>
        <end position="230"/>
    </location>
</feature>
<dbReference type="Gene3D" id="1.10.3720.10">
    <property type="entry name" value="MetI-like"/>
    <property type="match status" value="1"/>
</dbReference>
<evidence type="ECO:0000256" key="3">
    <source>
        <dbReference type="ARBA" id="ARBA00022475"/>
    </source>
</evidence>
<dbReference type="InterPro" id="IPR000515">
    <property type="entry name" value="MetI-like"/>
</dbReference>
<evidence type="ECO:0000313" key="9">
    <source>
        <dbReference type="EMBL" id="GAA5210754.1"/>
    </source>
</evidence>
<evidence type="ECO:0000256" key="2">
    <source>
        <dbReference type="ARBA" id="ARBA00022448"/>
    </source>
</evidence>
<evidence type="ECO:0000256" key="5">
    <source>
        <dbReference type="ARBA" id="ARBA00022989"/>
    </source>
</evidence>
<comment type="caution">
    <text evidence="9">The sequence shown here is derived from an EMBL/GenBank/DDBJ whole genome shotgun (WGS) entry which is preliminary data.</text>
</comment>
<evidence type="ECO:0000256" key="6">
    <source>
        <dbReference type="ARBA" id="ARBA00023136"/>
    </source>
</evidence>
<protein>
    <submittedName>
        <fullName evidence="9">ABC transporter permease</fullName>
    </submittedName>
</protein>
<feature type="transmembrane region" description="Helical" evidence="7">
    <location>
        <begin position="89"/>
        <end position="111"/>
    </location>
</feature>
<dbReference type="InterPro" id="IPR035906">
    <property type="entry name" value="MetI-like_sf"/>
</dbReference>
<dbReference type="RefSeq" id="WP_345632156.1">
    <property type="nucleotide sequence ID" value="NZ_BAABJR010000009.1"/>
</dbReference>
<keyword evidence="3" id="KW-1003">Cell membrane</keyword>
<dbReference type="PROSITE" id="PS50928">
    <property type="entry name" value="ABC_TM1"/>
    <property type="match status" value="1"/>
</dbReference>
<dbReference type="InterPro" id="IPR050366">
    <property type="entry name" value="BP-dependent_transpt_permease"/>
</dbReference>
<feature type="transmembrane region" description="Helical" evidence="7">
    <location>
        <begin position="147"/>
        <end position="166"/>
    </location>
</feature>
<gene>
    <name evidence="9" type="ORF">GCM10023323_39650</name>
</gene>
<evidence type="ECO:0000256" key="4">
    <source>
        <dbReference type="ARBA" id="ARBA00022692"/>
    </source>
</evidence>
<dbReference type="EMBL" id="BAABJR010000009">
    <property type="protein sequence ID" value="GAA5210754.1"/>
    <property type="molecule type" value="Genomic_DNA"/>
</dbReference>
<dbReference type="SUPFAM" id="SSF161098">
    <property type="entry name" value="MetI-like"/>
    <property type="match status" value="1"/>
</dbReference>
<feature type="transmembrane region" description="Helical" evidence="7">
    <location>
        <begin position="21"/>
        <end position="44"/>
    </location>
</feature>
<feature type="transmembrane region" description="Helical" evidence="7">
    <location>
        <begin position="123"/>
        <end position="141"/>
    </location>
</feature>
<dbReference type="Pfam" id="PF00528">
    <property type="entry name" value="BPD_transp_1"/>
    <property type="match status" value="1"/>
</dbReference>
<dbReference type="Proteomes" id="UP001499878">
    <property type="component" value="Unassembled WGS sequence"/>
</dbReference>
<evidence type="ECO:0000313" key="10">
    <source>
        <dbReference type="Proteomes" id="UP001499878"/>
    </source>
</evidence>
<feature type="transmembrane region" description="Helical" evidence="7">
    <location>
        <begin position="257"/>
        <end position="274"/>
    </location>
</feature>
<evidence type="ECO:0000259" key="8">
    <source>
        <dbReference type="PROSITE" id="PS50928"/>
    </source>
</evidence>
<evidence type="ECO:0000256" key="7">
    <source>
        <dbReference type="RuleBase" id="RU363032"/>
    </source>
</evidence>
<reference evidence="10" key="1">
    <citation type="journal article" date="2019" name="Int. J. Syst. Evol. Microbiol.">
        <title>The Global Catalogue of Microorganisms (GCM) 10K type strain sequencing project: providing services to taxonomists for standard genome sequencing and annotation.</title>
        <authorList>
            <consortium name="The Broad Institute Genomics Platform"/>
            <consortium name="The Broad Institute Genome Sequencing Center for Infectious Disease"/>
            <person name="Wu L."/>
            <person name="Ma J."/>
        </authorList>
    </citation>
    <scope>NUCLEOTIDE SEQUENCE [LARGE SCALE GENOMIC DNA]</scope>
    <source>
        <strain evidence="10">JCM 18306</strain>
    </source>
</reference>